<keyword evidence="9" id="KW-1185">Reference proteome</keyword>
<evidence type="ECO:0000313" key="8">
    <source>
        <dbReference type="EMBL" id="MFD1847797.1"/>
    </source>
</evidence>
<dbReference type="Pfam" id="PF03601">
    <property type="entry name" value="Cons_hypoth698"/>
    <property type="match status" value="1"/>
</dbReference>
<keyword evidence="3" id="KW-1003">Cell membrane</keyword>
<feature type="transmembrane region" description="Helical" evidence="7">
    <location>
        <begin position="33"/>
        <end position="52"/>
    </location>
</feature>
<sequence>MTTQRSAAIAAILTLLPGVLVMAAAVALSLFIASLQGFIGALVVALALGLLVRNTGLFHPRIRPGIQRATKRFLRLGVVVLGLQLSLPEILSLGFPVLALIIASVFISFLFTRYIGERLGLSRAASTLMAAGFSICGASAIAGMQSIVNADDDEVASAIAMVTLYGSAVILGLPLIGNLLGLSPETFGIWSGLAVHEVAQVVATASTAGAVALAVATVVKLGRVVLLAPVAAFVSIGIRRAEGAQPSVPGRVAPIVPLFVVGFLALVLLRSTGVVPDPVLDAASLTATLLLAAAMFGLGTGIDIPHLARTGGKNLALGGISTVFLGGITLAGAVLVTA</sequence>
<evidence type="ECO:0000256" key="2">
    <source>
        <dbReference type="ARBA" id="ARBA00007977"/>
    </source>
</evidence>
<dbReference type="EMBL" id="JBHUGA010000060">
    <property type="protein sequence ID" value="MFD1847797.1"/>
    <property type="molecule type" value="Genomic_DNA"/>
</dbReference>
<name>A0ABW4QAP1_9MICC</name>
<feature type="transmembrane region" description="Helical" evidence="7">
    <location>
        <begin position="314"/>
        <end position="336"/>
    </location>
</feature>
<comment type="subcellular location">
    <subcellularLocation>
        <location evidence="1">Cell membrane</location>
        <topology evidence="1">Multi-pass membrane protein</topology>
    </subcellularLocation>
</comment>
<dbReference type="RefSeq" id="WP_343880971.1">
    <property type="nucleotide sequence ID" value="NZ_BAAAIJ010000051.1"/>
</dbReference>
<keyword evidence="5 7" id="KW-1133">Transmembrane helix</keyword>
<evidence type="ECO:0000256" key="3">
    <source>
        <dbReference type="ARBA" id="ARBA00022475"/>
    </source>
</evidence>
<dbReference type="InterPro" id="IPR018383">
    <property type="entry name" value="UPF0324_pro"/>
</dbReference>
<keyword evidence="6 7" id="KW-0472">Membrane</keyword>
<dbReference type="Proteomes" id="UP001597307">
    <property type="component" value="Unassembled WGS sequence"/>
</dbReference>
<feature type="transmembrane region" description="Helical" evidence="7">
    <location>
        <begin position="282"/>
        <end position="302"/>
    </location>
</feature>
<evidence type="ECO:0000256" key="6">
    <source>
        <dbReference type="ARBA" id="ARBA00023136"/>
    </source>
</evidence>
<feature type="transmembrane region" description="Helical" evidence="7">
    <location>
        <begin position="128"/>
        <end position="147"/>
    </location>
</feature>
<feature type="transmembrane region" description="Helical" evidence="7">
    <location>
        <begin position="97"/>
        <end position="116"/>
    </location>
</feature>
<evidence type="ECO:0000256" key="4">
    <source>
        <dbReference type="ARBA" id="ARBA00022692"/>
    </source>
</evidence>
<evidence type="ECO:0000256" key="1">
    <source>
        <dbReference type="ARBA" id="ARBA00004651"/>
    </source>
</evidence>
<feature type="transmembrane region" description="Helical" evidence="7">
    <location>
        <begin position="250"/>
        <end position="270"/>
    </location>
</feature>
<feature type="transmembrane region" description="Helical" evidence="7">
    <location>
        <begin position="159"/>
        <end position="181"/>
    </location>
</feature>
<dbReference type="PANTHER" id="PTHR30106:SF2">
    <property type="entry name" value="UPF0324 INNER MEMBRANE PROTEIN YEIH"/>
    <property type="match status" value="1"/>
</dbReference>
<reference evidence="9" key="1">
    <citation type="journal article" date="2019" name="Int. J. Syst. Evol. Microbiol.">
        <title>The Global Catalogue of Microorganisms (GCM) 10K type strain sequencing project: providing services to taxonomists for standard genome sequencing and annotation.</title>
        <authorList>
            <consortium name="The Broad Institute Genomics Platform"/>
            <consortium name="The Broad Institute Genome Sequencing Center for Infectious Disease"/>
            <person name="Wu L."/>
            <person name="Ma J."/>
        </authorList>
    </citation>
    <scope>NUCLEOTIDE SEQUENCE [LARGE SCALE GENOMIC DNA]</scope>
    <source>
        <strain evidence="9">JCM 11496</strain>
    </source>
</reference>
<feature type="transmembrane region" description="Helical" evidence="7">
    <location>
        <begin position="221"/>
        <end position="238"/>
    </location>
</feature>
<keyword evidence="4 7" id="KW-0812">Transmembrane</keyword>
<feature type="transmembrane region" description="Helical" evidence="7">
    <location>
        <begin position="73"/>
        <end position="91"/>
    </location>
</feature>
<accession>A0ABW4QAP1</accession>
<gene>
    <name evidence="8" type="ORF">ACFSFX_14500</name>
</gene>
<protein>
    <submittedName>
        <fullName evidence="8">YeiH family protein</fullName>
    </submittedName>
</protein>
<comment type="caution">
    <text evidence="8">The sequence shown here is derived from an EMBL/GenBank/DDBJ whole genome shotgun (WGS) entry which is preliminary data.</text>
</comment>
<evidence type="ECO:0000256" key="5">
    <source>
        <dbReference type="ARBA" id="ARBA00022989"/>
    </source>
</evidence>
<organism evidence="8 9">
    <name type="scientific">Arthrobacter flavus</name>
    <dbReference type="NCBI Taxonomy" id="95172"/>
    <lineage>
        <taxon>Bacteria</taxon>
        <taxon>Bacillati</taxon>
        <taxon>Actinomycetota</taxon>
        <taxon>Actinomycetes</taxon>
        <taxon>Micrococcales</taxon>
        <taxon>Micrococcaceae</taxon>
        <taxon>Arthrobacter</taxon>
    </lineage>
</organism>
<proteinExistence type="inferred from homology"/>
<evidence type="ECO:0000256" key="7">
    <source>
        <dbReference type="SAM" id="Phobius"/>
    </source>
</evidence>
<evidence type="ECO:0000313" key="9">
    <source>
        <dbReference type="Proteomes" id="UP001597307"/>
    </source>
</evidence>
<feature type="transmembrane region" description="Helical" evidence="7">
    <location>
        <begin position="193"/>
        <end position="215"/>
    </location>
</feature>
<comment type="similarity">
    <text evidence="2">Belongs to the UPF0324 family.</text>
</comment>
<dbReference type="PANTHER" id="PTHR30106">
    <property type="entry name" value="INNER MEMBRANE PROTEIN YEIH-RELATED"/>
    <property type="match status" value="1"/>
</dbReference>